<reference evidence="2" key="1">
    <citation type="submission" date="2023-01" db="EMBL/GenBank/DDBJ databases">
        <title>Metagenome sequencing of chrysophaentin producing Chrysophaeum taylorii.</title>
        <authorList>
            <person name="Davison J."/>
            <person name="Bewley C."/>
        </authorList>
    </citation>
    <scope>NUCLEOTIDE SEQUENCE</scope>
    <source>
        <strain evidence="2">NIES-1699</strain>
    </source>
</reference>
<dbReference type="EMBL" id="JAQMWT010000317">
    <property type="protein sequence ID" value="KAJ8605144.1"/>
    <property type="molecule type" value="Genomic_DNA"/>
</dbReference>
<evidence type="ECO:0000313" key="2">
    <source>
        <dbReference type="EMBL" id="KAJ8605144.1"/>
    </source>
</evidence>
<dbReference type="GO" id="GO:0031146">
    <property type="term" value="P:SCF-dependent proteasomal ubiquitin-dependent protein catabolic process"/>
    <property type="evidence" value="ECO:0007669"/>
    <property type="project" value="TreeGrafter"/>
</dbReference>
<keyword evidence="3" id="KW-1185">Reference proteome</keyword>
<name>A0AAD7XN36_9STRA</name>
<gene>
    <name evidence="2" type="ORF">CTAYLR_000480</name>
</gene>
<dbReference type="GO" id="GO:0019005">
    <property type="term" value="C:SCF ubiquitin ligase complex"/>
    <property type="evidence" value="ECO:0007669"/>
    <property type="project" value="TreeGrafter"/>
</dbReference>
<sequence>MGVSRAWFAEGENPVLWTELDCRLVLGAYGSTGIARLRKMFEASRFSLLESINLECCKPVGDAELELLHAVAGTLRRVNLNALHTASPEAIATLGRRCVRCEALSLYWHPRLGDAVLQACATSMGATLRDLNVAGCGGITDAGLAMLVSACARLERLNVTRCSKLTDASLRHIADAAGRHLLELNAYANRAFSDQGYGYLANSGIPTLEKLDTCGAQLLTSPALSSLVRRCGATLVYLNCSWCVALDDRAGIAVADNCSALGLLSFHGIIGITDVAIDVLAGSALKTTLTTLDINGCARVTDYRRETRRLYDMFPNVTTWIHHR</sequence>
<dbReference type="SMART" id="SM00367">
    <property type="entry name" value="LRR_CC"/>
    <property type="match status" value="5"/>
</dbReference>
<protein>
    <recommendedName>
        <fullName evidence="1">F-box/LRR-repeat protein 15-like leucin rich repeat domain-containing protein</fullName>
    </recommendedName>
</protein>
<feature type="domain" description="F-box/LRR-repeat protein 15-like leucin rich repeat" evidence="1">
    <location>
        <begin position="127"/>
        <end position="301"/>
    </location>
</feature>
<dbReference type="PANTHER" id="PTHR13318">
    <property type="entry name" value="PARTNER OF PAIRED, ISOFORM B-RELATED"/>
    <property type="match status" value="1"/>
</dbReference>
<proteinExistence type="predicted"/>
<dbReference type="InterPro" id="IPR057207">
    <property type="entry name" value="FBXL15_LRR"/>
</dbReference>
<dbReference type="PANTHER" id="PTHR13318:SF95">
    <property type="entry name" value="F-BOX PROTEIN YLR352W"/>
    <property type="match status" value="1"/>
</dbReference>
<comment type="caution">
    <text evidence="2">The sequence shown here is derived from an EMBL/GenBank/DDBJ whole genome shotgun (WGS) entry which is preliminary data.</text>
</comment>
<dbReference type="SUPFAM" id="SSF52047">
    <property type="entry name" value="RNI-like"/>
    <property type="match status" value="2"/>
</dbReference>
<dbReference type="Proteomes" id="UP001230188">
    <property type="component" value="Unassembled WGS sequence"/>
</dbReference>
<dbReference type="AlphaFoldDB" id="A0AAD7XN36"/>
<dbReference type="Gene3D" id="3.80.10.10">
    <property type="entry name" value="Ribonuclease Inhibitor"/>
    <property type="match status" value="2"/>
</dbReference>
<organism evidence="2 3">
    <name type="scientific">Chrysophaeum taylorii</name>
    <dbReference type="NCBI Taxonomy" id="2483200"/>
    <lineage>
        <taxon>Eukaryota</taxon>
        <taxon>Sar</taxon>
        <taxon>Stramenopiles</taxon>
        <taxon>Ochrophyta</taxon>
        <taxon>Pelagophyceae</taxon>
        <taxon>Pelagomonadales</taxon>
        <taxon>Pelagomonadaceae</taxon>
        <taxon>Chrysophaeum</taxon>
    </lineage>
</organism>
<dbReference type="InterPro" id="IPR006553">
    <property type="entry name" value="Leu-rich_rpt_Cys-con_subtyp"/>
</dbReference>
<evidence type="ECO:0000313" key="3">
    <source>
        <dbReference type="Proteomes" id="UP001230188"/>
    </source>
</evidence>
<evidence type="ECO:0000259" key="1">
    <source>
        <dbReference type="Pfam" id="PF25372"/>
    </source>
</evidence>
<accession>A0AAD7XN36</accession>
<dbReference type="InterPro" id="IPR032675">
    <property type="entry name" value="LRR_dom_sf"/>
</dbReference>
<dbReference type="Pfam" id="PF25372">
    <property type="entry name" value="DUF7885"/>
    <property type="match status" value="1"/>
</dbReference>